<feature type="compositionally biased region" description="Acidic residues" evidence="10">
    <location>
        <begin position="1634"/>
        <end position="1645"/>
    </location>
</feature>
<feature type="compositionally biased region" description="Low complexity" evidence="10">
    <location>
        <begin position="1690"/>
        <end position="1699"/>
    </location>
</feature>
<dbReference type="SMART" id="SM01281">
    <property type="entry name" value="Med12"/>
    <property type="match status" value="1"/>
</dbReference>
<keyword evidence="4" id="KW-0678">Repressor</keyword>
<keyword evidence="8" id="KW-0539">Nucleus</keyword>
<evidence type="ECO:0000256" key="5">
    <source>
        <dbReference type="ARBA" id="ARBA00023015"/>
    </source>
</evidence>
<dbReference type="Pfam" id="PF09497">
    <property type="entry name" value="Med12"/>
    <property type="match status" value="1"/>
</dbReference>
<sequence>MESCSYAVTGYPDFYPSRPGFDQPEDVLTEGNVKSGFAGKPFVSEVVRTLSQLGIQSAYMSAGRDVLDAWTYTPASVGRMSQYAHAAGQGPCREARGIYAAVPLTCANRERSFRIPGRVIYTDNKRLGFLADLGNPDIPLHWLMRNQIPHGFKGVELLDVMFSPLTTVRQPPPNLAPMDPIPIDRAIWLIRVIGSNDIAAHRARQHQTATSVPAPSPAAATPSSTTTVTAIPALPVSSNDWYSQEFTNTVISWLRIQLGQLALPNTVKAAGKLPVTKGGSGILQDEKARAKWLAKWDYSTRLLRALHTKHLISTRLFTGWLADHLTHVNLAQLGFLAQLIGEYLDGLVHHLGSARHCLRATCDKLVEVRNSPGKELLQKVETMLITIIKALYEAKPDVLLSPSTWRQHSSLLATIVPSSSPQWENLKRRNEALTFRPTVSAGSSNPRRQHMAEIQKLDSICEDTDMRQLTLLFFDGAASPTCSPVDLVKFEEKVFTLLNWSMGLYQLGAHRPYAVYTLLKHWHEQQEEHQQASSSSSSAAAAAASSSSHAKLAKRQHIDLFEVVYKWLDTAPAARNQDNVRAIGITIGELTRRGMFSYGRYLQTLIANGQTARNLRSPSDKRSHHLALLKSMPIFVMAKDLFQQRRIALSGDDLEVRRRDELEEEGVLAAFEERVKEYVPEVYGLKSYGQSEALKTMVHYEIPTSSQLTRYLYVYARFSIAANAGAMLKSDGERPAMDASTFARVTQVFRQSHGYATIADFMIRALQEAEDDEILDVILDIIKRDADVWTAMDLWPRLGDKLLDRHHVLERKGKEHPRLMQLLRVLAQKKRLTPDDEDEVEQLQTSVDKSTTPPGGIKLVDIFEVLPHILTTGKESKAISVAPALFRQCGSFSSWSLKWWMLILDVVQKANTEQKPFLYHVISTHLSAVLGQHGDSLDDAVTSWLENLSAVNLVETFGKRSSGVLVRLLLFLISHRFLSTWVLLEKAVFPIWKHASPFALPPRKRLSSKQIQAITSTVNIIAQLLISPPLIPDFPPVSLKESLIVQASRQPVLQRLSVGILIQHLPLLVVFEQSKLLPDQISQRIDVILRNLAMTAEFKTAAFRNLNLLKDAFLAREWSGPGMDQGLEGKMIDVLKRIMSEKSTQPSPKQGLPNFDTSARFSAWRWTRVVLEMRVEFKALTMRIAEGQNVAEAKQTLNQLVHATLDRETTADDTDLLCEVFRGVDSMVTQEILAAGLERLATLLGHAIAAESQQQLETNIKSIDQLLRILDSMNNMPSQSVTEASVLNARHKLLDLLALALQTVERNLSTTRDGSELLLPPGISPPQPSHLLKAVMGLLKFTLGSVGSENGSLTAPKPNFPHLAVCFLKVIFASDGILDSSSAKIMADMLVYIIDCTSPQARLICQSALLAETASRHAQSILSSFPELSAALPYLSPVQRHMSLVTPDTADHISDSALPLDDRHWELFEYIGPPKRKIGPQDLFLASAPLKDASSIPITLFDPKITRDAPPNAGTMDAYDKAAEDGEVSPTVNPASPVGEEEEPQRSWETFASERNLGDGLAGEPAYAKQAATLVFSARDNDVPEVMHVKSTASQQPVVVVPSSTSPQKPKGKRSNSSGKDKVTGSNKDAPIAVEEDENDEDSEVEAPLSKKAKTAKNSATGSGKSTTTAGKAPARKTTGGKGVSKKAAGKSAKESGTGKAKGGRRKSQAE</sequence>
<feature type="region of interest" description="Disordered" evidence="10">
    <location>
        <begin position="204"/>
        <end position="224"/>
    </location>
</feature>
<evidence type="ECO:0000313" key="12">
    <source>
        <dbReference type="EMBL" id="KIR68763.1"/>
    </source>
</evidence>
<name>A0ABR5BHZ4_CRYGA</name>
<dbReference type="Pfam" id="PF12145">
    <property type="entry name" value="Med12-LCEWAV"/>
    <property type="match status" value="1"/>
</dbReference>
<evidence type="ECO:0000259" key="11">
    <source>
        <dbReference type="SMART" id="SM01281"/>
    </source>
</evidence>
<feature type="domain" description="Mediator complex subunit Med12" evidence="11">
    <location>
        <begin position="112"/>
        <end position="191"/>
    </location>
</feature>
<evidence type="ECO:0000313" key="13">
    <source>
        <dbReference type="Proteomes" id="UP000053800"/>
    </source>
</evidence>
<reference evidence="12 13" key="1">
    <citation type="submission" date="2015-01" db="EMBL/GenBank/DDBJ databases">
        <title>The Genome Sequence of Cryptococcus gattii CA1873.</title>
        <authorList>
            <consortium name="The Broad Institute Genomics Platform"/>
            <person name="Cuomo C."/>
            <person name="Litvintseva A."/>
            <person name="Chen Y."/>
            <person name="Heitman J."/>
            <person name="Sun S."/>
            <person name="Springer D."/>
            <person name="Dromer F."/>
            <person name="Young S."/>
            <person name="Zeng Q."/>
            <person name="Gargeya S."/>
            <person name="Abouelleil A."/>
            <person name="Alvarado L."/>
            <person name="Chapman S.B."/>
            <person name="Gainer-Dewar J."/>
            <person name="Goldberg J."/>
            <person name="Griggs A."/>
            <person name="Gujja S."/>
            <person name="Hansen M."/>
            <person name="Howarth C."/>
            <person name="Imamovic A."/>
            <person name="Larimer J."/>
            <person name="Murphy C."/>
            <person name="Naylor J."/>
            <person name="Pearson M."/>
            <person name="Priest M."/>
            <person name="Roberts A."/>
            <person name="Saif S."/>
            <person name="Shea T."/>
            <person name="Sykes S."/>
            <person name="Wortman J."/>
            <person name="Nusbaum C."/>
            <person name="Birren B."/>
        </authorList>
    </citation>
    <scope>NUCLEOTIDE SEQUENCE [LARGE SCALE GENOMIC DNA]</scope>
    <source>
        <strain evidence="12 13">CA1873</strain>
    </source>
</reference>
<feature type="compositionally biased region" description="Basic residues" evidence="10">
    <location>
        <begin position="1702"/>
        <end position="1711"/>
    </location>
</feature>
<feature type="compositionally biased region" description="Low complexity" evidence="10">
    <location>
        <begin position="1594"/>
        <end position="1609"/>
    </location>
</feature>
<evidence type="ECO:0000256" key="9">
    <source>
        <dbReference type="ARBA" id="ARBA00032010"/>
    </source>
</evidence>
<keyword evidence="7" id="KW-0804">Transcription</keyword>
<evidence type="ECO:0000256" key="3">
    <source>
        <dbReference type="ARBA" id="ARBA00019622"/>
    </source>
</evidence>
<feature type="compositionally biased region" description="Low complexity" evidence="10">
    <location>
        <begin position="1656"/>
        <end position="1673"/>
    </location>
</feature>
<protein>
    <recommendedName>
        <fullName evidence="3">Mediator of RNA polymerase II transcription subunit 12</fullName>
    </recommendedName>
    <alternativeName>
        <fullName evidence="9">Mediator complex subunit 12</fullName>
    </alternativeName>
</protein>
<dbReference type="Proteomes" id="UP000053800">
    <property type="component" value="Unassembled WGS sequence"/>
</dbReference>
<keyword evidence="13" id="KW-1185">Reference proteome</keyword>
<evidence type="ECO:0000256" key="7">
    <source>
        <dbReference type="ARBA" id="ARBA00023163"/>
    </source>
</evidence>
<feature type="compositionally biased region" description="Low complexity" evidence="10">
    <location>
        <begin position="208"/>
        <end position="224"/>
    </location>
</feature>
<evidence type="ECO:0000256" key="4">
    <source>
        <dbReference type="ARBA" id="ARBA00022491"/>
    </source>
</evidence>
<keyword evidence="6" id="KW-0010">Activator</keyword>
<evidence type="ECO:0000256" key="10">
    <source>
        <dbReference type="SAM" id="MobiDB-lite"/>
    </source>
</evidence>
<feature type="region of interest" description="Disordered" evidence="10">
    <location>
        <begin position="1590"/>
        <end position="1711"/>
    </location>
</feature>
<dbReference type="PANTHER" id="PTHR46567:SF1">
    <property type="entry name" value="MEDIATOR OF RNA POLYMERASE II TRANSCRIPTION SUBUNIT 12"/>
    <property type="match status" value="1"/>
</dbReference>
<evidence type="ECO:0000256" key="8">
    <source>
        <dbReference type="ARBA" id="ARBA00023242"/>
    </source>
</evidence>
<organism evidence="12 13">
    <name type="scientific">Cryptococcus bacillisporus CA1873</name>
    <dbReference type="NCBI Taxonomy" id="1296111"/>
    <lineage>
        <taxon>Eukaryota</taxon>
        <taxon>Fungi</taxon>
        <taxon>Dikarya</taxon>
        <taxon>Basidiomycota</taxon>
        <taxon>Agaricomycotina</taxon>
        <taxon>Tremellomycetes</taxon>
        <taxon>Tremellales</taxon>
        <taxon>Cryptococcaceae</taxon>
        <taxon>Cryptococcus</taxon>
        <taxon>Cryptococcus gattii species complex</taxon>
    </lineage>
</organism>
<evidence type="ECO:0000256" key="2">
    <source>
        <dbReference type="ARBA" id="ARBA00010289"/>
    </source>
</evidence>
<comment type="subcellular location">
    <subcellularLocation>
        <location evidence="1">Nucleus</location>
    </subcellularLocation>
</comment>
<dbReference type="EMBL" id="KN848890">
    <property type="protein sequence ID" value="KIR68763.1"/>
    <property type="molecule type" value="Genomic_DNA"/>
</dbReference>
<gene>
    <name evidence="12" type="ORF">I314_01188</name>
</gene>
<keyword evidence="5" id="KW-0805">Transcription regulation</keyword>
<dbReference type="PANTHER" id="PTHR46567">
    <property type="entry name" value="MEDIATOR OF RNA POLYMERASE II TRANSCRIPTION SUBUNIT 12"/>
    <property type="match status" value="1"/>
</dbReference>
<feature type="region of interest" description="Disordered" evidence="10">
    <location>
        <begin position="1524"/>
        <end position="1547"/>
    </location>
</feature>
<evidence type="ECO:0000256" key="6">
    <source>
        <dbReference type="ARBA" id="ARBA00023159"/>
    </source>
</evidence>
<comment type="similarity">
    <text evidence="2">Belongs to the Mediator complex subunit 12 family.</text>
</comment>
<dbReference type="InterPro" id="IPR019035">
    <property type="entry name" value="Mediator_Med12"/>
</dbReference>
<proteinExistence type="inferred from homology"/>
<dbReference type="InterPro" id="IPR021990">
    <property type="entry name" value="Mediator_Med12_LCEWAV"/>
</dbReference>
<accession>A0ABR5BHZ4</accession>
<evidence type="ECO:0000256" key="1">
    <source>
        <dbReference type="ARBA" id="ARBA00004123"/>
    </source>
</evidence>